<sequence>MVDLNLGANSVSLSGVNAGDFSIDNQPNAIIPGNSSSTFDVSFSRATYGISNATLTITNDDADENPYVFNITGESVAAENTLYYENFDNGPAGWSSNTGGTVWTLGNEGDTGEKGEGDYWYTDNFNNYPSNANARITSPIISTIGWVDMNFKIDFRTNTNDNDDGMRVEYSANGGTTWNVLGSVGSGENWYNETDVDGFANGADAWALDNSVLDPSLSRFEEATHSLPAVLNNNPTVRFRIVFRSDGDNTRDDGVLFDNIIITGTPLTPMVAPDGPADVDDNLSLWLRSQDIPATDGDLLTVWEDQALDNDAFENPSDAPNFANNPVENINFNPTVSFDRSAKQHMRGKGGFNSDEYWIVVRSSLDMSGSLSNETMLLGAKAAPINPAKDPSGLGWGPTSARYNNEVLAHNVSTVSENDANEYSYGRAYSNPTRTFDDVHIINVKNNPSDSGTEIYINGRKVDNVTGTTTVSGQTLNFKEFENKPFYLAAGRYEMNGLPFDTHLDGQITEVFSYRNRLSSAVQQRIYSYLAIKNGVSLKNPSSTSDDHQADWDYLNSDDAVIWDYASNSGYNWDVAGIGRDDKSELAQKQSQSENSTSIVAIGLNYVEDIGTDNSQNFNNDQDFLIWGHNGQDTNLRSGDISHDLGITDAVNTRVQRMNRVWKINEVATDIPVTGIRVATSDLSGLPALTTDMEYVLLVADDPNFTTNFETRFFWEDGAYQRTQYDFDGTKYFSIGVSYVEFEDRSVVFDGVDDHIIIDNGTGLGSTFSASAWVLSAGSNDLGNHRTIVAKREGTSGFQLSLRPDNRIRVVWYNPSQQRIVSNTAINDNAWQHIAVTYDGSDVSIYIDGILDNTAAVTTPVADSNVLAIGARVHEDGSTYDHWAGEVDEIRMWDIALSQNQIRYIMNQELENNTDLVAGTVIPFTVTKNEINTVDWSELKAYYSMNSFIGTALNDQSTNRGYGRMANENYYDLRVQTAPLPYKSNTNGEWENNSTWENGSLLFTPGSTRVVNGIVHKVDWNIVETTHDVEILNTDATLLGLFVLNNQLDVENDHGLTVTHHLEIDGTIDLKGESQLIQTVDSDLEPTSTGNLERDQQGTNVQFDYNYWSSPVSSINNTTINHGYTIAGELKDGTIVENPRDLNFTARSVRDGAPGDATTAATISGRWLYKYNNLAQNTYSAWQYVGPNGSMQAGEGFTMKGTGASTSDQNYVFVGKPNNGDITLPINAGNDYLVGNPYPSALDAHEFIEDNPNLDGTLYFWEHWGGNSHVLQQYQGGYAMYNYSGGVPNATLGTSNPLVNSGGTPTKRPERFVPVAQGFFVRGVSNGTIRFENDQRQFVKENSGNSIFVAAPGSGAVAQGNNEYNTDSDTRMKFRIGFDGAGGIHRQILLAIDPASTSGFDRAFDGIQQDTQFEDMSFDLNGDKLSIQGIPSIDNGVELPLNIKLSSTDSFVIGLDAIENVPTSQVIYVKDAVLGTYTNLMNGDYTSPVLNAGNQNGRFSIVFNDPSTLSNDTAAVSNDMVVYQPQENQTINIQTSNGLLVEQLSLVNMLGQVVVSVQNDENNELTTLNTDSYAAGTYILNMNTNRGNHTEKVIIK</sequence>
<dbReference type="InterPro" id="IPR013320">
    <property type="entry name" value="ConA-like_dom_sf"/>
</dbReference>
<dbReference type="GO" id="GO:0004553">
    <property type="term" value="F:hydrolase activity, hydrolyzing O-glycosyl compounds"/>
    <property type="evidence" value="ECO:0007669"/>
    <property type="project" value="UniProtKB-ARBA"/>
</dbReference>
<keyword evidence="1" id="KW-0732">Signal</keyword>
<dbReference type="PANTHER" id="PTHR42535:SF2">
    <property type="entry name" value="CHROMOSOME UNDETERMINED SCAFFOLD_146, WHOLE GENOME SHOTGUN SEQUENCE"/>
    <property type="match status" value="1"/>
</dbReference>
<dbReference type="STRING" id="319236.BST91_05045"/>
<dbReference type="InterPro" id="IPR006558">
    <property type="entry name" value="LamG-like"/>
</dbReference>
<proteinExistence type="predicted"/>
<dbReference type="InterPro" id="IPR058515">
    <property type="entry name" value="DUF8202"/>
</dbReference>
<dbReference type="Pfam" id="PF13385">
    <property type="entry name" value="Laminin_G_3"/>
    <property type="match status" value="1"/>
</dbReference>
<dbReference type="eggNOG" id="COG3897">
    <property type="taxonomic scope" value="Bacteria"/>
</dbReference>
<dbReference type="NCBIfam" id="TIGR04183">
    <property type="entry name" value="Por_Secre_tail"/>
    <property type="match status" value="1"/>
</dbReference>
<dbReference type="Gene3D" id="2.60.120.200">
    <property type="match status" value="1"/>
</dbReference>
<evidence type="ECO:0000313" key="4">
    <source>
        <dbReference type="EMBL" id="GAK98125.1"/>
    </source>
</evidence>
<dbReference type="Pfam" id="PF18962">
    <property type="entry name" value="Por_Secre_tail"/>
    <property type="match status" value="1"/>
</dbReference>
<gene>
    <name evidence="4" type="ORF">JCM19294_758</name>
</gene>
<dbReference type="GO" id="GO:0005975">
    <property type="term" value="P:carbohydrate metabolic process"/>
    <property type="evidence" value="ECO:0007669"/>
    <property type="project" value="UniProtKB-ARBA"/>
</dbReference>
<dbReference type="SUPFAM" id="SSF49899">
    <property type="entry name" value="Concanavalin A-like lectins/glucanases"/>
    <property type="match status" value="1"/>
</dbReference>
<organism evidence="4 5">
    <name type="scientific">Nonlabens tegetincola</name>
    <dbReference type="NCBI Taxonomy" id="323273"/>
    <lineage>
        <taxon>Bacteria</taxon>
        <taxon>Pseudomonadati</taxon>
        <taxon>Bacteroidota</taxon>
        <taxon>Flavobacteriia</taxon>
        <taxon>Flavobacteriales</taxon>
        <taxon>Flavobacteriaceae</taxon>
        <taxon>Nonlabens</taxon>
    </lineage>
</organism>
<feature type="domain" description="LamG-like jellyroll fold" evidence="3">
    <location>
        <begin position="766"/>
        <end position="900"/>
    </location>
</feature>
<dbReference type="eggNOG" id="COG1404">
    <property type="taxonomic scope" value="Bacteria"/>
</dbReference>
<evidence type="ECO:0000313" key="5">
    <source>
        <dbReference type="Proteomes" id="UP000029221"/>
    </source>
</evidence>
<evidence type="ECO:0000259" key="3">
    <source>
        <dbReference type="SMART" id="SM00560"/>
    </source>
</evidence>
<evidence type="ECO:0000256" key="2">
    <source>
        <dbReference type="ARBA" id="ARBA00023157"/>
    </source>
</evidence>
<dbReference type="InterPro" id="IPR013783">
    <property type="entry name" value="Ig-like_fold"/>
</dbReference>
<dbReference type="eggNOG" id="COG1345">
    <property type="taxonomic scope" value="Bacteria"/>
</dbReference>
<accession>A0A090Q557</accession>
<dbReference type="EMBL" id="BBML01000009">
    <property type="protein sequence ID" value="GAK98125.1"/>
    <property type="molecule type" value="Genomic_DNA"/>
</dbReference>
<dbReference type="Pfam" id="PF26628">
    <property type="entry name" value="DUF8202"/>
    <property type="match status" value="1"/>
</dbReference>
<keyword evidence="5" id="KW-1185">Reference proteome</keyword>
<evidence type="ECO:0000256" key="1">
    <source>
        <dbReference type="ARBA" id="ARBA00022729"/>
    </source>
</evidence>
<dbReference type="PANTHER" id="PTHR42535">
    <property type="entry name" value="OOKINETE PROTEIN, PUTATIVE-RELATED"/>
    <property type="match status" value="1"/>
</dbReference>
<dbReference type="Gene3D" id="2.60.40.10">
    <property type="entry name" value="Immunoglobulins"/>
    <property type="match status" value="1"/>
</dbReference>
<reference evidence="4" key="1">
    <citation type="journal article" date="2014" name="Genome Announc.">
        <title>Draft Genome Sequences of Marine Flavobacterium Nonlabens Strains NR17, NR24, NR27, NR32, NR33, and Ara13.</title>
        <authorList>
            <person name="Nakanishi M."/>
            <person name="Meirelles P."/>
            <person name="Suzuki R."/>
            <person name="Takatani N."/>
            <person name="Mino S."/>
            <person name="Suda W."/>
            <person name="Oshima K."/>
            <person name="Hattori M."/>
            <person name="Ohkuma M."/>
            <person name="Hosokawa M."/>
            <person name="Miyashita K."/>
            <person name="Thompson F.L."/>
            <person name="Niwa A."/>
            <person name="Sawabe T."/>
            <person name="Sawabe T."/>
        </authorList>
    </citation>
    <scope>NUCLEOTIDE SEQUENCE [LARGE SCALE GENOMIC DNA]</scope>
    <source>
        <strain evidence="4">JCM 19294</strain>
    </source>
</reference>
<comment type="caution">
    <text evidence="4">The sequence shown here is derived from an EMBL/GenBank/DDBJ whole genome shotgun (WGS) entry which is preliminary data.</text>
</comment>
<dbReference type="InterPro" id="IPR026444">
    <property type="entry name" value="Secre_tail"/>
</dbReference>
<keyword evidence="2" id="KW-1015">Disulfide bond</keyword>
<dbReference type="Proteomes" id="UP000029221">
    <property type="component" value="Unassembled WGS sequence"/>
</dbReference>
<dbReference type="SMART" id="SM00560">
    <property type="entry name" value="LamGL"/>
    <property type="match status" value="1"/>
</dbReference>
<name>A0A090Q557_9FLAO</name>
<protein>
    <recommendedName>
        <fullName evidence="3">LamG-like jellyroll fold domain-containing protein</fullName>
    </recommendedName>
</protein>
<dbReference type="Gene3D" id="2.60.120.260">
    <property type="entry name" value="Galactose-binding domain-like"/>
    <property type="match status" value="1"/>
</dbReference>